<dbReference type="PANTHER" id="PTHR45708">
    <property type="entry name" value="ENDOCHITINASE"/>
    <property type="match status" value="1"/>
</dbReference>
<keyword evidence="7" id="KW-0146">Chitin degradation</keyword>
<sequence length="369" mass="39873">MAPSSVAPSFITITSSTMMMYQSSASAAMGSTKHLKGQGPYQQRLLHTCQQGTADVIPIVFIDYFPQQGNGWPGTNFGNQCGTGVYSAPGYDGVDNPANNQLLNDCPSIAPDIPICQITYGKKIVLSLGGGGSLNYQLTGEADGIFFADFLWGAYGPQNATWFAEGNSRPYDGPNGEEVKLDGFDFDIELYSDDNSVGCIAMINQLRTHFASDPSKQYLITGAPGCFAPDQSMGNMIAGAQFDILWIQYYNNAMCSARRFIDADIGFSYDTWTAILAGTASANAKLYIGLPGDPYSASTYSLTESYWLNQTEPAYLLSIYACRPNFGGVMMWDATSAENNILSNGLSYDQEIKNLLLVLEVCLGIAVAR</sequence>
<dbReference type="GO" id="GO:0005886">
    <property type="term" value="C:plasma membrane"/>
    <property type="evidence" value="ECO:0007669"/>
    <property type="project" value="UniProtKB-SubCell"/>
</dbReference>
<dbReference type="EC" id="3.2.1.14" evidence="3"/>
<evidence type="ECO:0000313" key="14">
    <source>
        <dbReference type="EMBL" id="KUJ13809.1"/>
    </source>
</evidence>
<accession>A0A194X1F5</accession>
<dbReference type="PANTHER" id="PTHR45708:SF47">
    <property type="entry name" value="ENDOCHITINASE A"/>
    <property type="match status" value="1"/>
</dbReference>
<dbReference type="InParanoid" id="A0A194X1F5"/>
<feature type="domain" description="GH18" evidence="13">
    <location>
        <begin position="59"/>
        <end position="359"/>
    </location>
</feature>
<evidence type="ECO:0000256" key="6">
    <source>
        <dbReference type="ARBA" id="ARBA00022801"/>
    </source>
</evidence>
<evidence type="ECO:0000313" key="15">
    <source>
        <dbReference type="Proteomes" id="UP000070700"/>
    </source>
</evidence>
<keyword evidence="15" id="KW-1185">Reference proteome</keyword>
<evidence type="ECO:0000256" key="9">
    <source>
        <dbReference type="ARBA" id="ARBA00023277"/>
    </source>
</evidence>
<evidence type="ECO:0000256" key="3">
    <source>
        <dbReference type="ARBA" id="ARBA00012729"/>
    </source>
</evidence>
<comment type="subcellular location">
    <subcellularLocation>
        <location evidence="2">Cell membrane</location>
        <topology evidence="2">Lipid-anchor</topology>
        <topology evidence="2">GPI-anchor</topology>
    </subcellularLocation>
</comment>
<keyword evidence="5" id="KW-0336">GPI-anchor</keyword>
<keyword evidence="10" id="KW-0449">Lipoprotein</keyword>
<dbReference type="RefSeq" id="XP_018068164.1">
    <property type="nucleotide sequence ID" value="XM_018221261.1"/>
</dbReference>
<evidence type="ECO:0000259" key="13">
    <source>
        <dbReference type="PROSITE" id="PS51910"/>
    </source>
</evidence>
<dbReference type="OrthoDB" id="6020543at2759"/>
<dbReference type="InterPro" id="IPR017853">
    <property type="entry name" value="GH"/>
</dbReference>
<keyword evidence="8" id="KW-0472">Membrane</keyword>
<dbReference type="GO" id="GO:0006032">
    <property type="term" value="P:chitin catabolic process"/>
    <property type="evidence" value="ECO:0007669"/>
    <property type="project" value="UniProtKB-KW"/>
</dbReference>
<dbReference type="InterPro" id="IPR001579">
    <property type="entry name" value="Glyco_hydro_18_chit_AS"/>
</dbReference>
<dbReference type="Proteomes" id="UP000070700">
    <property type="component" value="Unassembled WGS sequence"/>
</dbReference>
<evidence type="ECO:0000256" key="10">
    <source>
        <dbReference type="ARBA" id="ARBA00023288"/>
    </source>
</evidence>
<proteinExistence type="predicted"/>
<dbReference type="InterPro" id="IPR001223">
    <property type="entry name" value="Glyco_hydro18_cat"/>
</dbReference>
<evidence type="ECO:0000256" key="4">
    <source>
        <dbReference type="ARBA" id="ARBA00022475"/>
    </source>
</evidence>
<name>A0A194X1F5_MOLSC</name>
<dbReference type="Gene3D" id="3.20.20.80">
    <property type="entry name" value="Glycosidases"/>
    <property type="match status" value="1"/>
</dbReference>
<evidence type="ECO:0000256" key="11">
    <source>
        <dbReference type="ARBA" id="ARBA00023295"/>
    </source>
</evidence>
<dbReference type="AlphaFoldDB" id="A0A194X1F5"/>
<evidence type="ECO:0000256" key="1">
    <source>
        <dbReference type="ARBA" id="ARBA00000822"/>
    </source>
</evidence>
<evidence type="ECO:0000256" key="7">
    <source>
        <dbReference type="ARBA" id="ARBA00023024"/>
    </source>
</evidence>
<comment type="catalytic activity">
    <reaction evidence="1">
        <text>Random endo-hydrolysis of N-acetyl-beta-D-glucosaminide (1-&gt;4)-beta-linkages in chitin and chitodextrins.</text>
        <dbReference type="EC" id="3.2.1.14"/>
    </reaction>
</comment>
<keyword evidence="9" id="KW-0119">Carbohydrate metabolism</keyword>
<reference evidence="14 15" key="1">
    <citation type="submission" date="2015-10" db="EMBL/GenBank/DDBJ databases">
        <title>Full genome of DAOMC 229536 Phialocephala scopiformis, a fungal endophyte of spruce producing the potent anti-insectan compound rugulosin.</title>
        <authorList>
            <consortium name="DOE Joint Genome Institute"/>
            <person name="Walker A.K."/>
            <person name="Frasz S.L."/>
            <person name="Seifert K.A."/>
            <person name="Miller J.D."/>
            <person name="Mondo S.J."/>
            <person name="Labutti K."/>
            <person name="Lipzen A."/>
            <person name="Dockter R."/>
            <person name="Kennedy M."/>
            <person name="Grigoriev I.V."/>
            <person name="Spatafora J.W."/>
        </authorList>
    </citation>
    <scope>NUCLEOTIDE SEQUENCE [LARGE SCALE GENOMIC DNA]</scope>
    <source>
        <strain evidence="14 15">CBS 120377</strain>
    </source>
</reference>
<dbReference type="GeneID" id="28830987"/>
<keyword evidence="4" id="KW-1003">Cell membrane</keyword>
<evidence type="ECO:0000256" key="5">
    <source>
        <dbReference type="ARBA" id="ARBA00022622"/>
    </source>
</evidence>
<dbReference type="EMBL" id="KQ947421">
    <property type="protein sequence ID" value="KUJ13809.1"/>
    <property type="molecule type" value="Genomic_DNA"/>
</dbReference>
<evidence type="ECO:0000256" key="2">
    <source>
        <dbReference type="ARBA" id="ARBA00004609"/>
    </source>
</evidence>
<gene>
    <name evidence="14" type="ORF">LY89DRAFT_753025</name>
</gene>
<dbReference type="KEGG" id="psco:LY89DRAFT_753025"/>
<dbReference type="STRING" id="149040.A0A194X1F5"/>
<dbReference type="GO" id="GO:0005576">
    <property type="term" value="C:extracellular region"/>
    <property type="evidence" value="ECO:0007669"/>
    <property type="project" value="TreeGrafter"/>
</dbReference>
<keyword evidence="12" id="KW-0624">Polysaccharide degradation</keyword>
<dbReference type="PROSITE" id="PS51910">
    <property type="entry name" value="GH18_2"/>
    <property type="match status" value="1"/>
</dbReference>
<protein>
    <recommendedName>
        <fullName evidence="3">chitinase</fullName>
        <ecNumber evidence="3">3.2.1.14</ecNumber>
    </recommendedName>
</protein>
<keyword evidence="6 14" id="KW-0378">Hydrolase</keyword>
<dbReference type="GO" id="GO:0008843">
    <property type="term" value="F:endochitinase activity"/>
    <property type="evidence" value="ECO:0007669"/>
    <property type="project" value="UniProtKB-EC"/>
</dbReference>
<dbReference type="SUPFAM" id="SSF51445">
    <property type="entry name" value="(Trans)glycosidases"/>
    <property type="match status" value="1"/>
</dbReference>
<keyword evidence="5" id="KW-0325">Glycoprotein</keyword>
<evidence type="ECO:0000256" key="8">
    <source>
        <dbReference type="ARBA" id="ARBA00023136"/>
    </source>
</evidence>
<dbReference type="GO" id="GO:0000272">
    <property type="term" value="P:polysaccharide catabolic process"/>
    <property type="evidence" value="ECO:0007669"/>
    <property type="project" value="UniProtKB-KW"/>
</dbReference>
<dbReference type="PROSITE" id="PS01095">
    <property type="entry name" value="GH18_1"/>
    <property type="match status" value="1"/>
</dbReference>
<keyword evidence="11" id="KW-0326">Glycosidase</keyword>
<dbReference type="GO" id="GO:0098552">
    <property type="term" value="C:side of membrane"/>
    <property type="evidence" value="ECO:0007669"/>
    <property type="project" value="UniProtKB-KW"/>
</dbReference>
<dbReference type="InterPro" id="IPR050542">
    <property type="entry name" value="Glycosyl_Hydrlase18_Chitinase"/>
</dbReference>
<evidence type="ECO:0000256" key="12">
    <source>
        <dbReference type="ARBA" id="ARBA00023326"/>
    </source>
</evidence>
<organism evidence="14 15">
    <name type="scientific">Mollisia scopiformis</name>
    <name type="common">Conifer needle endophyte fungus</name>
    <name type="synonym">Phialocephala scopiformis</name>
    <dbReference type="NCBI Taxonomy" id="149040"/>
    <lineage>
        <taxon>Eukaryota</taxon>
        <taxon>Fungi</taxon>
        <taxon>Dikarya</taxon>
        <taxon>Ascomycota</taxon>
        <taxon>Pezizomycotina</taxon>
        <taxon>Leotiomycetes</taxon>
        <taxon>Helotiales</taxon>
        <taxon>Mollisiaceae</taxon>
        <taxon>Mollisia</taxon>
    </lineage>
</organism>